<evidence type="ECO:0000256" key="1">
    <source>
        <dbReference type="SAM" id="MobiDB-lite"/>
    </source>
</evidence>
<dbReference type="AlphaFoldDB" id="A0A2J7QML9"/>
<dbReference type="EMBL" id="NEVH01013204">
    <property type="protein sequence ID" value="PNF29839.1"/>
    <property type="molecule type" value="Genomic_DNA"/>
</dbReference>
<proteinExistence type="predicted"/>
<feature type="transmembrane region" description="Helical" evidence="2">
    <location>
        <begin position="181"/>
        <end position="203"/>
    </location>
</feature>
<reference evidence="3 4" key="1">
    <citation type="submission" date="2017-12" db="EMBL/GenBank/DDBJ databases">
        <title>Hemimetabolous genomes reveal molecular basis of termite eusociality.</title>
        <authorList>
            <person name="Harrison M.C."/>
            <person name="Jongepier E."/>
            <person name="Robertson H.M."/>
            <person name="Arning N."/>
            <person name="Bitard-Feildel T."/>
            <person name="Chao H."/>
            <person name="Childers C.P."/>
            <person name="Dinh H."/>
            <person name="Doddapaneni H."/>
            <person name="Dugan S."/>
            <person name="Gowin J."/>
            <person name="Greiner C."/>
            <person name="Han Y."/>
            <person name="Hu H."/>
            <person name="Hughes D.S.T."/>
            <person name="Huylmans A.-K."/>
            <person name="Kemena C."/>
            <person name="Kremer L.P.M."/>
            <person name="Lee S.L."/>
            <person name="Lopez-Ezquerra A."/>
            <person name="Mallet L."/>
            <person name="Monroy-Kuhn J.M."/>
            <person name="Moser A."/>
            <person name="Murali S.C."/>
            <person name="Muzny D.M."/>
            <person name="Otani S."/>
            <person name="Piulachs M.-D."/>
            <person name="Poelchau M."/>
            <person name="Qu J."/>
            <person name="Schaub F."/>
            <person name="Wada-Katsumata A."/>
            <person name="Worley K.C."/>
            <person name="Xie Q."/>
            <person name="Ylla G."/>
            <person name="Poulsen M."/>
            <person name="Gibbs R.A."/>
            <person name="Schal C."/>
            <person name="Richards S."/>
            <person name="Belles X."/>
            <person name="Korb J."/>
            <person name="Bornberg-Bauer E."/>
        </authorList>
    </citation>
    <scope>NUCLEOTIDE SEQUENCE [LARGE SCALE GENOMIC DNA]</scope>
    <source>
        <tissue evidence="3">Whole body</tissue>
    </source>
</reference>
<dbReference type="Proteomes" id="UP000235965">
    <property type="component" value="Unassembled WGS sequence"/>
</dbReference>
<accession>A0A2J7QML9</accession>
<organism evidence="3 4">
    <name type="scientific">Cryptotermes secundus</name>
    <dbReference type="NCBI Taxonomy" id="105785"/>
    <lineage>
        <taxon>Eukaryota</taxon>
        <taxon>Metazoa</taxon>
        <taxon>Ecdysozoa</taxon>
        <taxon>Arthropoda</taxon>
        <taxon>Hexapoda</taxon>
        <taxon>Insecta</taxon>
        <taxon>Pterygota</taxon>
        <taxon>Neoptera</taxon>
        <taxon>Polyneoptera</taxon>
        <taxon>Dictyoptera</taxon>
        <taxon>Blattodea</taxon>
        <taxon>Blattoidea</taxon>
        <taxon>Termitoidae</taxon>
        <taxon>Kalotermitidae</taxon>
        <taxon>Cryptotermitinae</taxon>
        <taxon>Cryptotermes</taxon>
    </lineage>
</organism>
<evidence type="ECO:0000313" key="3">
    <source>
        <dbReference type="EMBL" id="PNF29839.1"/>
    </source>
</evidence>
<keyword evidence="4" id="KW-1185">Reference proteome</keyword>
<feature type="compositionally biased region" description="Acidic residues" evidence="1">
    <location>
        <begin position="90"/>
        <end position="123"/>
    </location>
</feature>
<comment type="caution">
    <text evidence="3">The sequence shown here is derived from an EMBL/GenBank/DDBJ whole genome shotgun (WGS) entry which is preliminary data.</text>
</comment>
<feature type="compositionally biased region" description="Basic and acidic residues" evidence="1">
    <location>
        <begin position="133"/>
        <end position="145"/>
    </location>
</feature>
<name>A0A2J7QML9_9NEOP</name>
<keyword evidence="2" id="KW-0472">Membrane</keyword>
<protein>
    <submittedName>
        <fullName evidence="3">Uncharacterized protein</fullName>
    </submittedName>
</protein>
<feature type="compositionally biased region" description="Polar residues" evidence="1">
    <location>
        <begin position="165"/>
        <end position="174"/>
    </location>
</feature>
<dbReference type="OrthoDB" id="5599646at2759"/>
<evidence type="ECO:0000313" key="4">
    <source>
        <dbReference type="Proteomes" id="UP000235965"/>
    </source>
</evidence>
<keyword evidence="2" id="KW-0812">Transmembrane</keyword>
<feature type="compositionally biased region" description="Basic and acidic residues" evidence="1">
    <location>
        <begin position="50"/>
        <end position="60"/>
    </location>
</feature>
<sequence length="212" mass="23211">MASLKELVDALVCDYLIKQDPHLGKIFKKKTLARPLKKGSPSIFEVVKWYEKTRPREKSSDSGSDADEDVLVDGSAAEADPEASQSSSEDGSDNDDAEEVPEKEEGSDSDASDASDVTDEDEGGSSLSEELEAEKPAAQKRKNEYHEEEEKDVKSKKKKRASEPSADSANGTEQVSSNAVLSLQFTALGFIVVTLFILLLNILETLDLWFCF</sequence>
<gene>
    <name evidence="3" type="ORF">B7P43_G09541</name>
</gene>
<evidence type="ECO:0000256" key="2">
    <source>
        <dbReference type="SAM" id="Phobius"/>
    </source>
</evidence>
<feature type="region of interest" description="Disordered" evidence="1">
    <location>
        <begin position="50"/>
        <end position="174"/>
    </location>
</feature>
<keyword evidence="2" id="KW-1133">Transmembrane helix</keyword>